<evidence type="ECO:0000313" key="2">
    <source>
        <dbReference type="EMBL" id="GAA1576301.1"/>
    </source>
</evidence>
<feature type="transmembrane region" description="Helical" evidence="1">
    <location>
        <begin position="12"/>
        <end position="33"/>
    </location>
</feature>
<organism evidence="2 3">
    <name type="scientific">Kribbella karoonensis</name>
    <dbReference type="NCBI Taxonomy" id="324851"/>
    <lineage>
        <taxon>Bacteria</taxon>
        <taxon>Bacillati</taxon>
        <taxon>Actinomycetota</taxon>
        <taxon>Actinomycetes</taxon>
        <taxon>Propionibacteriales</taxon>
        <taxon>Kribbellaceae</taxon>
        <taxon>Kribbella</taxon>
    </lineage>
</organism>
<dbReference type="Proteomes" id="UP001500190">
    <property type="component" value="Unassembled WGS sequence"/>
</dbReference>
<keyword evidence="1" id="KW-1133">Transmembrane helix</keyword>
<sequence>MLVVRVVLARVLVGPVLVARVLVVRLVGVVLGLRGPALVGVGRRAGPVGRRARRGVRMVGGGRDSGMAGRWLCRSRRTLSTTYRRKILGTPAPWILGPGRGRRIGGSRPPVSGGLRRRRWLLSRRERLRLRRLRTCR</sequence>
<keyword evidence="3" id="KW-1185">Reference proteome</keyword>
<dbReference type="EMBL" id="BAAAND010000003">
    <property type="protein sequence ID" value="GAA1576301.1"/>
    <property type="molecule type" value="Genomic_DNA"/>
</dbReference>
<comment type="caution">
    <text evidence="2">The sequence shown here is derived from an EMBL/GenBank/DDBJ whole genome shotgun (WGS) entry which is preliminary data.</text>
</comment>
<proteinExistence type="predicted"/>
<accession>A0ABN2DF16</accession>
<evidence type="ECO:0000313" key="3">
    <source>
        <dbReference type="Proteomes" id="UP001500190"/>
    </source>
</evidence>
<evidence type="ECO:0000256" key="1">
    <source>
        <dbReference type="SAM" id="Phobius"/>
    </source>
</evidence>
<name>A0ABN2DF16_9ACTN</name>
<gene>
    <name evidence="2" type="ORF">GCM10009742_19850</name>
</gene>
<keyword evidence="1" id="KW-0812">Transmembrane</keyword>
<protein>
    <recommendedName>
        <fullName evidence="4">Secreted protein</fullName>
    </recommendedName>
</protein>
<keyword evidence="1" id="KW-0472">Membrane</keyword>
<reference evidence="2 3" key="1">
    <citation type="journal article" date="2019" name="Int. J. Syst. Evol. Microbiol.">
        <title>The Global Catalogue of Microorganisms (GCM) 10K type strain sequencing project: providing services to taxonomists for standard genome sequencing and annotation.</title>
        <authorList>
            <consortium name="The Broad Institute Genomics Platform"/>
            <consortium name="The Broad Institute Genome Sequencing Center for Infectious Disease"/>
            <person name="Wu L."/>
            <person name="Ma J."/>
        </authorList>
    </citation>
    <scope>NUCLEOTIDE SEQUENCE [LARGE SCALE GENOMIC DNA]</scope>
    <source>
        <strain evidence="2 3">JCM 14304</strain>
    </source>
</reference>
<evidence type="ECO:0008006" key="4">
    <source>
        <dbReference type="Google" id="ProtNLM"/>
    </source>
</evidence>